<dbReference type="OMA" id="EFVYMEV"/>
<dbReference type="Pfam" id="PF00017">
    <property type="entry name" value="SH2"/>
    <property type="match status" value="1"/>
</dbReference>
<evidence type="ECO:0000256" key="5">
    <source>
        <dbReference type="PROSITE-ProRule" id="PRU00191"/>
    </source>
</evidence>
<evidence type="ECO:0000256" key="4">
    <source>
        <dbReference type="ARBA" id="ARBA00023130"/>
    </source>
</evidence>
<evidence type="ECO:0000313" key="7">
    <source>
        <dbReference type="Proteomes" id="UP000221080"/>
    </source>
</evidence>
<dbReference type="GO" id="GO:0045087">
    <property type="term" value="P:innate immune response"/>
    <property type="evidence" value="ECO:0007669"/>
    <property type="project" value="UniProtKB-KW"/>
</dbReference>
<dbReference type="SMART" id="SM00252">
    <property type="entry name" value="SH2"/>
    <property type="match status" value="1"/>
</dbReference>
<dbReference type="GO" id="GO:0009966">
    <property type="term" value="P:regulation of signal transduction"/>
    <property type="evidence" value="ECO:0007669"/>
    <property type="project" value="TreeGrafter"/>
</dbReference>
<dbReference type="OrthoDB" id="10053436at2759"/>
<name>A0A2D0Q1X6_ICTPU</name>
<evidence type="ECO:0000313" key="8">
    <source>
        <dbReference type="RefSeq" id="XP_017312299.1"/>
    </source>
</evidence>
<dbReference type="Gene3D" id="3.30.505.10">
    <property type="entry name" value="SH2 domain"/>
    <property type="match status" value="1"/>
</dbReference>
<dbReference type="STRING" id="7998.ENSIPUP00000019235"/>
<keyword evidence="2" id="KW-0391">Immunity</keyword>
<dbReference type="SUPFAM" id="SSF55550">
    <property type="entry name" value="SH2 domain"/>
    <property type="match status" value="1"/>
</dbReference>
<dbReference type="RefSeq" id="XP_017312299.1">
    <property type="nucleotide sequence ID" value="XM_017456810.3"/>
</dbReference>
<feature type="domain" description="SH2" evidence="6">
    <location>
        <begin position="5"/>
        <end position="99"/>
    </location>
</feature>
<evidence type="ECO:0000256" key="1">
    <source>
        <dbReference type="ARBA" id="ARBA00022588"/>
    </source>
</evidence>
<dbReference type="PANTHER" id="PTHR46051:SF1">
    <property type="entry name" value="INOSITOL POLYPHOSPHATE-RELATED PHOSPHATASE DOMAIN-CONTAINING PROTEIN"/>
    <property type="match status" value="1"/>
</dbReference>
<reference evidence="7" key="1">
    <citation type="journal article" date="2016" name="Nat. Commun.">
        <title>The channel catfish genome sequence provides insights into the evolution of scale formation in teleosts.</title>
        <authorList>
            <person name="Liu Z."/>
            <person name="Liu S."/>
            <person name="Yao J."/>
            <person name="Bao L."/>
            <person name="Zhang J."/>
            <person name="Li Y."/>
            <person name="Jiang C."/>
            <person name="Sun L."/>
            <person name="Wang R."/>
            <person name="Zhang Y."/>
            <person name="Zhou T."/>
            <person name="Zeng Q."/>
            <person name="Fu Q."/>
            <person name="Gao S."/>
            <person name="Li N."/>
            <person name="Koren S."/>
            <person name="Jiang Y."/>
            <person name="Zimin A."/>
            <person name="Xu P."/>
            <person name="Phillippy A.M."/>
            <person name="Geng X."/>
            <person name="Song L."/>
            <person name="Sun F."/>
            <person name="Li C."/>
            <person name="Wang X."/>
            <person name="Chen A."/>
            <person name="Jin Y."/>
            <person name="Yuan Z."/>
            <person name="Yang Y."/>
            <person name="Tan S."/>
            <person name="Peatman E."/>
            <person name="Lu J."/>
            <person name="Qin Z."/>
            <person name="Dunham R."/>
            <person name="Li Z."/>
            <person name="Sonstegard T."/>
            <person name="Feng J."/>
            <person name="Danzmann R.G."/>
            <person name="Schroeder S."/>
            <person name="Scheffler B."/>
            <person name="Duke M.V."/>
            <person name="Ballard L."/>
            <person name="Kucuktas H."/>
            <person name="Kaltenboeck L."/>
            <person name="Liu H."/>
            <person name="Armbruster J."/>
            <person name="Xie Y."/>
            <person name="Kirby M.L."/>
            <person name="Tian Y."/>
            <person name="Flanagan M.E."/>
            <person name="Mu W."/>
            <person name="Waldbieser G.C."/>
        </authorList>
    </citation>
    <scope>NUCLEOTIDE SEQUENCE [LARGE SCALE GENOMIC DNA]</scope>
    <source>
        <strain evidence="7">SDA103</strain>
    </source>
</reference>
<keyword evidence="1" id="KW-0399">Innate immunity</keyword>
<protein>
    <submittedName>
        <fullName evidence="8 9">SH2 domain-containing protein 1A isoform X1</fullName>
    </submittedName>
</protein>
<sequence>MLQNVYYGQIGQTDVERLLGKYGKDGSFLLRDSQSERGALCLCVRKTPFVHTYRIVHTSQGWSVETENKEKIQWFQSLDKLIESYKKTPHNMVPLLYPLEKSPLYEEERELGAESAYLEM</sequence>
<dbReference type="PROSITE" id="PS50001">
    <property type="entry name" value="SH2"/>
    <property type="match status" value="1"/>
</dbReference>
<organism evidence="7 8">
    <name type="scientific">Ictalurus punctatus</name>
    <name type="common">Channel catfish</name>
    <name type="synonym">Silurus punctatus</name>
    <dbReference type="NCBI Taxonomy" id="7998"/>
    <lineage>
        <taxon>Eukaryota</taxon>
        <taxon>Metazoa</taxon>
        <taxon>Chordata</taxon>
        <taxon>Craniata</taxon>
        <taxon>Vertebrata</taxon>
        <taxon>Euteleostomi</taxon>
        <taxon>Actinopterygii</taxon>
        <taxon>Neopterygii</taxon>
        <taxon>Teleostei</taxon>
        <taxon>Ostariophysi</taxon>
        <taxon>Siluriformes</taxon>
        <taxon>Ictaluridae</taxon>
        <taxon>Ictalurus</taxon>
    </lineage>
</organism>
<dbReference type="InterPro" id="IPR000980">
    <property type="entry name" value="SH2"/>
</dbReference>
<keyword evidence="3 5" id="KW-0727">SH2 domain</keyword>
<gene>
    <name evidence="8 9" type="primary">LOC108258282</name>
</gene>
<dbReference type="InterPro" id="IPR036860">
    <property type="entry name" value="SH2_dom_sf"/>
</dbReference>
<evidence type="ECO:0000256" key="2">
    <source>
        <dbReference type="ARBA" id="ARBA00022859"/>
    </source>
</evidence>
<dbReference type="PANTHER" id="PTHR46051">
    <property type="entry name" value="SH2 DOMAIN-CONTAINING PROTEIN"/>
    <property type="match status" value="1"/>
</dbReference>
<dbReference type="Proteomes" id="UP000221080">
    <property type="component" value="Chromosome 26"/>
</dbReference>
<dbReference type="RefSeq" id="XP_017312300.1">
    <property type="nucleotide sequence ID" value="XM_017456811.3"/>
</dbReference>
<dbReference type="GO" id="GO:0002250">
    <property type="term" value="P:adaptive immune response"/>
    <property type="evidence" value="ECO:0007669"/>
    <property type="project" value="UniProtKB-KW"/>
</dbReference>
<evidence type="ECO:0000259" key="6">
    <source>
        <dbReference type="PROSITE" id="PS50001"/>
    </source>
</evidence>
<keyword evidence="7" id="KW-1185">Reference proteome</keyword>
<dbReference type="AlphaFoldDB" id="A0A2D0Q1X6"/>
<dbReference type="KEGG" id="ipu:108258282"/>
<keyword evidence="4" id="KW-1064">Adaptive immunity</keyword>
<dbReference type="GO" id="GO:0050776">
    <property type="term" value="P:regulation of immune response"/>
    <property type="evidence" value="ECO:0007669"/>
    <property type="project" value="TreeGrafter"/>
</dbReference>
<accession>A0A2D0Q1X6</accession>
<dbReference type="GeneID" id="108258282"/>
<evidence type="ECO:0000256" key="3">
    <source>
        <dbReference type="ARBA" id="ARBA00022999"/>
    </source>
</evidence>
<reference evidence="8 9" key="2">
    <citation type="submission" date="2025-04" db="UniProtKB">
        <authorList>
            <consortium name="RefSeq"/>
        </authorList>
    </citation>
    <scope>IDENTIFICATION</scope>
    <source>
        <tissue evidence="8 9">Blood</tissue>
    </source>
</reference>
<proteinExistence type="predicted"/>
<evidence type="ECO:0000313" key="9">
    <source>
        <dbReference type="RefSeq" id="XP_017312300.1"/>
    </source>
</evidence>
<dbReference type="PRINTS" id="PR00401">
    <property type="entry name" value="SH2DOMAIN"/>
</dbReference>